<dbReference type="AlphaFoldDB" id="A0A316IEW9"/>
<evidence type="ECO:0000313" key="4">
    <source>
        <dbReference type="Proteomes" id="UP000245812"/>
    </source>
</evidence>
<evidence type="ECO:0000256" key="1">
    <source>
        <dbReference type="SAM" id="MobiDB-lite"/>
    </source>
</evidence>
<feature type="compositionally biased region" description="Low complexity" evidence="1">
    <location>
        <begin position="100"/>
        <end position="110"/>
    </location>
</feature>
<sequence length="122" mass="11943">MGPRLLPSLRRRRALFALALCAWLALAGAAWGQGGCCASTGGMAAHGAMHAHATHGGGAARHVHDHLHAGVCEACACAHAPAVPAAALAALPGPMAKAGMPAPVAGAAPQPARPPPLRPPSA</sequence>
<dbReference type="Proteomes" id="UP000245812">
    <property type="component" value="Unassembled WGS sequence"/>
</dbReference>
<evidence type="ECO:0000313" key="3">
    <source>
        <dbReference type="EMBL" id="PWK91972.1"/>
    </source>
</evidence>
<evidence type="ECO:0000256" key="2">
    <source>
        <dbReference type="SAM" id="SignalP"/>
    </source>
</evidence>
<name>A0A316IEW9_9GAMM</name>
<protein>
    <recommendedName>
        <fullName evidence="5">DUF2946 family protein</fullName>
    </recommendedName>
</protein>
<keyword evidence="4" id="KW-1185">Reference proteome</keyword>
<evidence type="ECO:0008006" key="5">
    <source>
        <dbReference type="Google" id="ProtNLM"/>
    </source>
</evidence>
<feature type="region of interest" description="Disordered" evidence="1">
    <location>
        <begin position="100"/>
        <end position="122"/>
    </location>
</feature>
<feature type="compositionally biased region" description="Pro residues" evidence="1">
    <location>
        <begin position="111"/>
        <end position="122"/>
    </location>
</feature>
<feature type="chain" id="PRO_5016465783" description="DUF2946 family protein" evidence="2">
    <location>
        <begin position="33"/>
        <end position="122"/>
    </location>
</feature>
<dbReference type="EMBL" id="QGHC01000003">
    <property type="protein sequence ID" value="PWK91972.1"/>
    <property type="molecule type" value="Genomic_DNA"/>
</dbReference>
<reference evidence="3 4" key="1">
    <citation type="submission" date="2018-05" db="EMBL/GenBank/DDBJ databases">
        <title>Genomic Encyclopedia of Type Strains, Phase IV (KMG-IV): sequencing the most valuable type-strain genomes for metagenomic binning, comparative biology and taxonomic classification.</title>
        <authorList>
            <person name="Goeker M."/>
        </authorList>
    </citation>
    <scope>NUCLEOTIDE SEQUENCE [LARGE SCALE GENOMIC DNA]</scope>
    <source>
        <strain evidence="3 4">DSM 14263</strain>
    </source>
</reference>
<organism evidence="3 4">
    <name type="scientific">Fulvimonas soli</name>
    <dbReference type="NCBI Taxonomy" id="155197"/>
    <lineage>
        <taxon>Bacteria</taxon>
        <taxon>Pseudomonadati</taxon>
        <taxon>Pseudomonadota</taxon>
        <taxon>Gammaproteobacteria</taxon>
        <taxon>Lysobacterales</taxon>
        <taxon>Rhodanobacteraceae</taxon>
        <taxon>Fulvimonas</taxon>
    </lineage>
</organism>
<accession>A0A316IEW9</accession>
<keyword evidence="2" id="KW-0732">Signal</keyword>
<feature type="signal peptide" evidence="2">
    <location>
        <begin position="1"/>
        <end position="32"/>
    </location>
</feature>
<gene>
    <name evidence="3" type="ORF">C7456_10391</name>
</gene>
<dbReference type="RefSeq" id="WP_109722560.1">
    <property type="nucleotide sequence ID" value="NZ_MSZV01000009.1"/>
</dbReference>
<comment type="caution">
    <text evidence="3">The sequence shown here is derived from an EMBL/GenBank/DDBJ whole genome shotgun (WGS) entry which is preliminary data.</text>
</comment>
<proteinExistence type="predicted"/>